<proteinExistence type="predicted"/>
<dbReference type="Proteomes" id="UP001174136">
    <property type="component" value="Unassembled WGS sequence"/>
</dbReference>
<protein>
    <submittedName>
        <fullName evidence="1">Uncharacterized protein</fullName>
    </submittedName>
</protein>
<dbReference type="EMBL" id="JAOPHQ010000880">
    <property type="protein sequence ID" value="KAK0152902.1"/>
    <property type="molecule type" value="Genomic_DNA"/>
</dbReference>
<reference evidence="1" key="1">
    <citation type="journal article" date="2023" name="Front. Mar. Sci.">
        <title>A new Merluccius polli reference genome to investigate the effects of global change in West African waters.</title>
        <authorList>
            <person name="Mateo J.L."/>
            <person name="Blanco-Fernandez C."/>
            <person name="Garcia-Vazquez E."/>
            <person name="Machado-Schiaffino G."/>
        </authorList>
    </citation>
    <scope>NUCLEOTIDE SEQUENCE</scope>
    <source>
        <strain evidence="1">C29</strain>
        <tissue evidence="1">Fin</tissue>
    </source>
</reference>
<name>A0AA47PB34_MERPO</name>
<evidence type="ECO:0000313" key="2">
    <source>
        <dbReference type="Proteomes" id="UP001174136"/>
    </source>
</evidence>
<keyword evidence="2" id="KW-1185">Reference proteome</keyword>
<accession>A0AA47PB34</accession>
<organism evidence="1 2">
    <name type="scientific">Merluccius polli</name>
    <name type="common">Benguela hake</name>
    <name type="synonym">Merluccius cadenati</name>
    <dbReference type="NCBI Taxonomy" id="89951"/>
    <lineage>
        <taxon>Eukaryota</taxon>
        <taxon>Metazoa</taxon>
        <taxon>Chordata</taxon>
        <taxon>Craniata</taxon>
        <taxon>Vertebrata</taxon>
        <taxon>Euteleostomi</taxon>
        <taxon>Actinopterygii</taxon>
        <taxon>Neopterygii</taxon>
        <taxon>Teleostei</taxon>
        <taxon>Neoteleostei</taxon>
        <taxon>Acanthomorphata</taxon>
        <taxon>Zeiogadaria</taxon>
        <taxon>Gadariae</taxon>
        <taxon>Gadiformes</taxon>
        <taxon>Gadoidei</taxon>
        <taxon>Merlucciidae</taxon>
        <taxon>Merluccius</taxon>
    </lineage>
</organism>
<gene>
    <name evidence="1" type="ORF">N1851_005433</name>
</gene>
<comment type="caution">
    <text evidence="1">The sequence shown here is derived from an EMBL/GenBank/DDBJ whole genome shotgun (WGS) entry which is preliminary data.</text>
</comment>
<evidence type="ECO:0000313" key="1">
    <source>
        <dbReference type="EMBL" id="KAK0152902.1"/>
    </source>
</evidence>
<sequence>MEARFDESPWQRGKRRATFFTNLELEILMHSYGEFQHVFRKKCNTAAKKADARKTGSGPAPPPLTEAEELALSQYIGRPVAEGIPGGSSSSESTPKTSLMALTGLCPGKTTNMVKSRFMARHTFLTALHTVALLKCSASPTLYKKLPFAKKRSATHNICWDVRA</sequence>
<dbReference type="AlphaFoldDB" id="A0AA47PB34"/>